<feature type="domain" description="Type I restriction modification DNA specificity" evidence="4">
    <location>
        <begin position="4"/>
        <end position="187"/>
    </location>
</feature>
<sequence length="435" mass="49373">MELKKYKLADIAKIEISGVDKKTIEGETPVRLCNFVDVYYNWAVTKEKAKAFMTASAKQTEIDKCSIGKGMVAITKDSETRDDIGIAAYIADDFEDVLLGYHCALITPNPAIVDGKYLNAFMHTRYIQKYFENNASGSGQRYTLSNDTISNIPVLLPSIEEQHTIGKLLADLDRKIELNKQINDNLEAIAKQLYDYWFVQFDFPNEEDKPYKSSGGAMVWNEKLKREIPEGWEVKQLRDIIETNRGISYNTSSISGGGVPMINLASFNVDGSYKDTGLKSYNGNYTQEKILRPFDLVLCNTQQTAIEFSKDIIGKAFLIPDIFDGDIVSSHHINTIKTEEVLKPYLAYLSNTYHFHKYATGCCSGTNILGLDYNSFSQYKLEIPPKYLLKEFRDFIIDIGKRKSLIIKENKLLTKQRNELLPLLMNGQASVNYHL</sequence>
<dbReference type="PANTHER" id="PTHR30408">
    <property type="entry name" value="TYPE-1 RESTRICTION ENZYME ECOKI SPECIFICITY PROTEIN"/>
    <property type="match status" value="1"/>
</dbReference>
<dbReference type="Proteomes" id="UP001209168">
    <property type="component" value="Unassembled WGS sequence"/>
</dbReference>
<dbReference type="InterPro" id="IPR000055">
    <property type="entry name" value="Restrct_endonuc_typeI_TRD"/>
</dbReference>
<dbReference type="EMBL" id="JAPDVH010000001">
    <property type="protein sequence ID" value="MCW4155533.1"/>
    <property type="molecule type" value="Genomic_DNA"/>
</dbReference>
<reference evidence="5" key="1">
    <citation type="submission" date="2022-11" db="EMBL/GenBank/DDBJ databases">
        <title>Genomic repertoires linked with pathogenic potency of arthritogenic Prevotella copri isolated from the gut of rheumatoid arthritis patients.</title>
        <authorList>
            <person name="Nii T."/>
            <person name="Maeda Y."/>
            <person name="Motooka D."/>
            <person name="Naito M."/>
            <person name="Matsumoto Y."/>
            <person name="Ogawa T."/>
            <person name="Oguro-Igashira E."/>
            <person name="Kishikawa T."/>
            <person name="Yamashita M."/>
            <person name="Koizumi S."/>
            <person name="Kurakawa T."/>
            <person name="Okumura R."/>
            <person name="Kayama H."/>
            <person name="Murakami M."/>
            <person name="Sakaguchi T."/>
            <person name="Das B."/>
            <person name="Nakamura S."/>
            <person name="Okada Y."/>
            <person name="Kumanogoh A."/>
            <person name="Takeda K."/>
        </authorList>
    </citation>
    <scope>NUCLEOTIDE SEQUENCE</scope>
    <source>
        <strain evidence="5">H012_8</strain>
    </source>
</reference>
<evidence type="ECO:0000259" key="4">
    <source>
        <dbReference type="Pfam" id="PF01420"/>
    </source>
</evidence>
<organism evidence="5 6">
    <name type="scientific">Segatella copri</name>
    <dbReference type="NCBI Taxonomy" id="165179"/>
    <lineage>
        <taxon>Bacteria</taxon>
        <taxon>Pseudomonadati</taxon>
        <taxon>Bacteroidota</taxon>
        <taxon>Bacteroidia</taxon>
        <taxon>Bacteroidales</taxon>
        <taxon>Prevotellaceae</taxon>
        <taxon>Segatella</taxon>
    </lineage>
</organism>
<name>A0AAW5UL99_9BACT</name>
<protein>
    <submittedName>
        <fullName evidence="5">Restriction endonuclease subunit S</fullName>
    </submittedName>
</protein>
<evidence type="ECO:0000256" key="2">
    <source>
        <dbReference type="ARBA" id="ARBA00022747"/>
    </source>
</evidence>
<evidence type="ECO:0000313" key="5">
    <source>
        <dbReference type="EMBL" id="MCW4155533.1"/>
    </source>
</evidence>
<evidence type="ECO:0000256" key="3">
    <source>
        <dbReference type="ARBA" id="ARBA00023125"/>
    </source>
</evidence>
<comment type="caution">
    <text evidence="5">The sequence shown here is derived from an EMBL/GenBank/DDBJ whole genome shotgun (WGS) entry which is preliminary data.</text>
</comment>
<dbReference type="GO" id="GO:0003677">
    <property type="term" value="F:DNA binding"/>
    <property type="evidence" value="ECO:0007669"/>
    <property type="project" value="UniProtKB-KW"/>
</dbReference>
<evidence type="ECO:0000313" key="6">
    <source>
        <dbReference type="Proteomes" id="UP001209168"/>
    </source>
</evidence>
<dbReference type="SUPFAM" id="SSF116734">
    <property type="entry name" value="DNA methylase specificity domain"/>
    <property type="match status" value="2"/>
</dbReference>
<dbReference type="RefSeq" id="WP_264910241.1">
    <property type="nucleotide sequence ID" value="NZ_JAPDVH010000001.1"/>
</dbReference>
<keyword evidence="3" id="KW-0238">DNA-binding</keyword>
<dbReference type="GO" id="GO:0009307">
    <property type="term" value="P:DNA restriction-modification system"/>
    <property type="evidence" value="ECO:0007669"/>
    <property type="project" value="UniProtKB-KW"/>
</dbReference>
<dbReference type="Gene3D" id="3.90.220.20">
    <property type="entry name" value="DNA methylase specificity domains"/>
    <property type="match status" value="2"/>
</dbReference>
<comment type="similarity">
    <text evidence="1">Belongs to the type-I restriction system S methylase family.</text>
</comment>
<keyword evidence="2" id="KW-0680">Restriction system</keyword>
<keyword evidence="5" id="KW-0540">Nuclease</keyword>
<dbReference type="GO" id="GO:0004519">
    <property type="term" value="F:endonuclease activity"/>
    <property type="evidence" value="ECO:0007669"/>
    <property type="project" value="UniProtKB-KW"/>
</dbReference>
<keyword evidence="5" id="KW-0378">Hydrolase</keyword>
<accession>A0AAW5UL99</accession>
<dbReference type="PANTHER" id="PTHR30408:SF13">
    <property type="entry name" value="TYPE I RESTRICTION ENZYME HINDI SPECIFICITY SUBUNIT"/>
    <property type="match status" value="1"/>
</dbReference>
<gene>
    <name evidence="5" type="ORF">ONT23_08245</name>
</gene>
<dbReference type="Pfam" id="PF01420">
    <property type="entry name" value="Methylase_S"/>
    <property type="match status" value="2"/>
</dbReference>
<evidence type="ECO:0000256" key="1">
    <source>
        <dbReference type="ARBA" id="ARBA00010923"/>
    </source>
</evidence>
<dbReference type="InterPro" id="IPR044946">
    <property type="entry name" value="Restrct_endonuc_typeI_TRD_sf"/>
</dbReference>
<keyword evidence="5" id="KW-0255">Endonuclease</keyword>
<dbReference type="InterPro" id="IPR052021">
    <property type="entry name" value="Type-I_RS_S_subunit"/>
</dbReference>
<dbReference type="AlphaFoldDB" id="A0AAW5UL99"/>
<feature type="domain" description="Type I restriction modification DNA specificity" evidence="4">
    <location>
        <begin position="229"/>
        <end position="387"/>
    </location>
</feature>
<proteinExistence type="inferred from homology"/>